<evidence type="ECO:0000313" key="4">
    <source>
        <dbReference type="EMBL" id="OEF96724.1"/>
    </source>
</evidence>
<feature type="transmembrane region" description="Helical" evidence="2">
    <location>
        <begin position="129"/>
        <end position="151"/>
    </location>
</feature>
<protein>
    <submittedName>
        <fullName evidence="4">C4-dicarboxylate ABC transporter</fullName>
    </submittedName>
</protein>
<dbReference type="RefSeq" id="WP_069643307.1">
    <property type="nucleotide sequence ID" value="NZ_MIJE01000030.1"/>
</dbReference>
<feature type="transmembrane region" description="Helical" evidence="2">
    <location>
        <begin position="462"/>
        <end position="487"/>
    </location>
</feature>
<feature type="transmembrane region" description="Helical" evidence="2">
    <location>
        <begin position="518"/>
        <end position="540"/>
    </location>
</feature>
<feature type="transmembrane region" description="Helical" evidence="2">
    <location>
        <begin position="75"/>
        <end position="93"/>
    </location>
</feature>
<dbReference type="OrthoDB" id="9759894at2"/>
<dbReference type="PANTHER" id="PTHR43849:SF2">
    <property type="entry name" value="BLL3936 PROTEIN"/>
    <property type="match status" value="1"/>
</dbReference>
<feature type="transmembrane region" description="Helical" evidence="2">
    <location>
        <begin position="630"/>
        <end position="648"/>
    </location>
</feature>
<feature type="transmembrane region" description="Helical" evidence="2">
    <location>
        <begin position="324"/>
        <end position="342"/>
    </location>
</feature>
<feature type="transmembrane region" description="Helical" evidence="2">
    <location>
        <begin position="163"/>
        <end position="184"/>
    </location>
</feature>
<organism evidence="4 5">
    <name type="scientific">Desulfuribacillus alkaliarsenatis</name>
    <dbReference type="NCBI Taxonomy" id="766136"/>
    <lineage>
        <taxon>Bacteria</taxon>
        <taxon>Bacillati</taxon>
        <taxon>Bacillota</taxon>
        <taxon>Desulfuribacillia</taxon>
        <taxon>Desulfuribacillales</taxon>
        <taxon>Desulfuribacillaceae</taxon>
        <taxon>Desulfuribacillus</taxon>
    </lineage>
</organism>
<keyword evidence="2" id="KW-0812">Transmembrane</keyword>
<keyword evidence="5" id="KW-1185">Reference proteome</keyword>
<keyword evidence="2" id="KW-0472">Membrane</keyword>
<feature type="transmembrane region" description="Helical" evidence="2">
    <location>
        <begin position="47"/>
        <end position="69"/>
    </location>
</feature>
<keyword evidence="2" id="KW-1133">Transmembrane helix</keyword>
<feature type="transmembrane region" description="Helical" evidence="2">
    <location>
        <begin position="204"/>
        <end position="226"/>
    </location>
</feature>
<evidence type="ECO:0000313" key="5">
    <source>
        <dbReference type="Proteomes" id="UP000094296"/>
    </source>
</evidence>
<evidence type="ECO:0000256" key="2">
    <source>
        <dbReference type="SAM" id="Phobius"/>
    </source>
</evidence>
<gene>
    <name evidence="4" type="ORF">BHF68_06525</name>
</gene>
<dbReference type="AlphaFoldDB" id="A0A1E5G1D8"/>
<dbReference type="NCBIfam" id="TIGR02123">
    <property type="entry name" value="TRAP_fused"/>
    <property type="match status" value="1"/>
</dbReference>
<dbReference type="EMBL" id="MIJE01000030">
    <property type="protein sequence ID" value="OEF96724.1"/>
    <property type="molecule type" value="Genomic_DNA"/>
</dbReference>
<feature type="transmembrane region" description="Helical" evidence="2">
    <location>
        <begin position="493"/>
        <end position="511"/>
    </location>
</feature>
<comment type="caution">
    <text evidence="4">The sequence shown here is derived from an EMBL/GenBank/DDBJ whole genome shotgun (WGS) entry which is preliminary data.</text>
</comment>
<evidence type="ECO:0000256" key="1">
    <source>
        <dbReference type="SAM" id="MobiDB-lite"/>
    </source>
</evidence>
<sequence length="670" mass="72502">MTEKETKEVKASSPEQKHGNFQMKDGKIVLETNDEAEFSSHREIVGWLGRALSLIAVVTALFHMYTLTIAPMDPWKFRVMHVVLLSALGFALVPGWKRARAKIHLLDWVCIAASIGIAVYIFLYFDQLIFRMGVLPTTMDFVVALIGTILVLELARRTSGWSLTILAMVFIAYAFAGPYMPGILEHRGYSMERFFTYIYGLDGVFSVPISISSKYIILFIIFSAFLQVSGVGKFFVEWAFAISGHARGGPAKVAVLSSALMGTMNGTSAGNAVATGSLTIPLMRKVGYNPKFAAATEAVASTGGQIMPPIMGAGIFIMAEMTGIPYQSIMVAGVIPAALYFWSTYLMVDKEACKLGLDGFPRHMLPDIKSVMLRSYMFIPVLMLFGMLASGFSVIMSGVSAIFASFLVSWLTKENRMGPKEIWNALDLGVRGSIQLMAVCAAAGIIMGVIALTGIGLKFASLLLGLAGTSFFMALFFAMLISIILGMGMPTTAAYAVAASVIAPGLIRMGIDPLMAHFFVFYYACLSAITPPVALAAYAASGISGSDPMKTSITSFRLGISAYIVPFMFYYAPAILLQGEIIDIVIRSVTAAVGLYALASAVQAWCFGKVTRLQQLILLVSTFLLVSKPVYLDLTGAALLAVVIFMQYRKYGALKQSVISQYEHRATESA</sequence>
<feature type="transmembrane region" description="Helical" evidence="2">
    <location>
        <begin position="589"/>
        <end position="610"/>
    </location>
</feature>
<feature type="transmembrane region" description="Helical" evidence="2">
    <location>
        <begin position="292"/>
        <end position="318"/>
    </location>
</feature>
<feature type="transmembrane region" description="Helical" evidence="2">
    <location>
        <begin position="432"/>
        <end position="455"/>
    </location>
</feature>
<dbReference type="STRING" id="766136.BHF68_06525"/>
<dbReference type="PANTHER" id="PTHR43849">
    <property type="entry name" value="BLL3936 PROTEIN"/>
    <property type="match status" value="1"/>
</dbReference>
<feature type="transmembrane region" description="Helical" evidence="2">
    <location>
        <begin position="560"/>
        <end position="577"/>
    </location>
</feature>
<accession>A0A1E5G1D8</accession>
<feature type="domain" description="TRAP C4-dicarboxylate transport system permease DctM subunit" evidence="3">
    <location>
        <begin position="147"/>
        <end position="579"/>
    </location>
</feature>
<dbReference type="InterPro" id="IPR011853">
    <property type="entry name" value="TRAP_DctM-Dct_fused"/>
</dbReference>
<dbReference type="Proteomes" id="UP000094296">
    <property type="component" value="Unassembled WGS sequence"/>
</dbReference>
<reference evidence="4 5" key="1">
    <citation type="submission" date="2016-09" db="EMBL/GenBank/DDBJ databases">
        <title>Draft genome sequence for the type strain of Desulfuribacillus alkaliarsenatis AHT28, an obligately anaerobic, sulfidogenic bacterium isolated from Russian soda lake sediments.</title>
        <authorList>
            <person name="Abin C.A."/>
            <person name="Hollibaugh J.T."/>
        </authorList>
    </citation>
    <scope>NUCLEOTIDE SEQUENCE [LARGE SCALE GENOMIC DNA]</scope>
    <source>
        <strain evidence="4 5">AHT28</strain>
    </source>
</reference>
<dbReference type="Pfam" id="PF06808">
    <property type="entry name" value="DctM"/>
    <property type="match status" value="1"/>
</dbReference>
<dbReference type="InterPro" id="IPR010656">
    <property type="entry name" value="DctM"/>
</dbReference>
<proteinExistence type="predicted"/>
<name>A0A1E5G1D8_9FIRM</name>
<feature type="transmembrane region" description="Helical" evidence="2">
    <location>
        <begin position="379"/>
        <end position="412"/>
    </location>
</feature>
<feature type="region of interest" description="Disordered" evidence="1">
    <location>
        <begin position="1"/>
        <end position="20"/>
    </location>
</feature>
<feature type="transmembrane region" description="Helical" evidence="2">
    <location>
        <begin position="105"/>
        <end position="123"/>
    </location>
</feature>
<evidence type="ECO:0000259" key="3">
    <source>
        <dbReference type="Pfam" id="PF06808"/>
    </source>
</evidence>